<dbReference type="InterPro" id="IPR012902">
    <property type="entry name" value="N_methyl_site"/>
</dbReference>
<keyword evidence="2" id="KW-0812">Transmembrane</keyword>
<keyword evidence="2" id="KW-1133">Transmembrane helix</keyword>
<dbReference type="Gene3D" id="3.30.700.10">
    <property type="entry name" value="Glycoprotein, Type 4 Pilin"/>
    <property type="match status" value="1"/>
</dbReference>
<dbReference type="GO" id="GO:0015627">
    <property type="term" value="C:type II protein secretion system complex"/>
    <property type="evidence" value="ECO:0007669"/>
    <property type="project" value="InterPro"/>
</dbReference>
<dbReference type="SUPFAM" id="SSF54523">
    <property type="entry name" value="Pili subunits"/>
    <property type="match status" value="1"/>
</dbReference>
<evidence type="ECO:0000313" key="4">
    <source>
        <dbReference type="EMBL" id="MBC2595199.1"/>
    </source>
</evidence>
<dbReference type="PRINTS" id="PR00813">
    <property type="entry name" value="BCTERIALGSPG"/>
</dbReference>
<organism evidence="4 5">
    <name type="scientific">Ruficoccus amylovorans</name>
    <dbReference type="NCBI Taxonomy" id="1804625"/>
    <lineage>
        <taxon>Bacteria</taxon>
        <taxon>Pseudomonadati</taxon>
        <taxon>Verrucomicrobiota</taxon>
        <taxon>Opitutia</taxon>
        <taxon>Puniceicoccales</taxon>
        <taxon>Cerasicoccaceae</taxon>
        <taxon>Ruficoccus</taxon>
    </lineage>
</organism>
<accession>A0A842HFZ8</accession>
<evidence type="ECO:0000313" key="5">
    <source>
        <dbReference type="Proteomes" id="UP000546464"/>
    </source>
</evidence>
<dbReference type="InterPro" id="IPR045584">
    <property type="entry name" value="Pilin-like"/>
</dbReference>
<dbReference type="Proteomes" id="UP000546464">
    <property type="component" value="Unassembled WGS sequence"/>
</dbReference>
<dbReference type="InterPro" id="IPR011453">
    <property type="entry name" value="DUF1559"/>
</dbReference>
<keyword evidence="2" id="KW-0472">Membrane</keyword>
<dbReference type="PANTHER" id="PTHR30093">
    <property type="entry name" value="GENERAL SECRETION PATHWAY PROTEIN G"/>
    <property type="match status" value="1"/>
</dbReference>
<protein>
    <submittedName>
        <fullName evidence="4">Type II secretion system protein</fullName>
    </submittedName>
</protein>
<dbReference type="RefSeq" id="WP_185676159.1">
    <property type="nucleotide sequence ID" value="NZ_JACHVB010000035.1"/>
</dbReference>
<dbReference type="PROSITE" id="PS00409">
    <property type="entry name" value="PROKAR_NTER_METHYL"/>
    <property type="match status" value="1"/>
</dbReference>
<keyword evidence="5" id="KW-1185">Reference proteome</keyword>
<evidence type="ECO:0000256" key="2">
    <source>
        <dbReference type="SAM" id="Phobius"/>
    </source>
</evidence>
<dbReference type="GO" id="GO:0015628">
    <property type="term" value="P:protein secretion by the type II secretion system"/>
    <property type="evidence" value="ECO:0007669"/>
    <property type="project" value="InterPro"/>
</dbReference>
<comment type="caution">
    <text evidence="4">The sequence shown here is derived from an EMBL/GenBank/DDBJ whole genome shotgun (WGS) entry which is preliminary data.</text>
</comment>
<evidence type="ECO:0000256" key="1">
    <source>
        <dbReference type="ARBA" id="ARBA00022481"/>
    </source>
</evidence>
<dbReference type="EMBL" id="JACHVB010000035">
    <property type="protein sequence ID" value="MBC2595199.1"/>
    <property type="molecule type" value="Genomic_DNA"/>
</dbReference>
<feature type="domain" description="DUF1559" evidence="3">
    <location>
        <begin position="45"/>
        <end position="100"/>
    </location>
</feature>
<dbReference type="AlphaFoldDB" id="A0A842HFZ8"/>
<evidence type="ECO:0000259" key="3">
    <source>
        <dbReference type="Pfam" id="PF07596"/>
    </source>
</evidence>
<name>A0A842HFZ8_9BACT</name>
<proteinExistence type="predicted"/>
<dbReference type="Pfam" id="PF07596">
    <property type="entry name" value="SBP_bac_10"/>
    <property type="match status" value="1"/>
</dbReference>
<feature type="transmembrane region" description="Helical" evidence="2">
    <location>
        <begin position="21"/>
        <end position="45"/>
    </location>
</feature>
<dbReference type="InterPro" id="IPR000983">
    <property type="entry name" value="Bac_GSPG_pilin"/>
</dbReference>
<keyword evidence="1" id="KW-0488">Methylation</keyword>
<sequence length="249" mass="27861">MELILSQRKRTPGGHYKGMTTIELVVTIAVIVILAAIILPAIGVVRDNARRTQCVSNLHQIYTTLQLYAADHQGYLPAASRATDPSVPAKQSPNTRWSRDLDEYLPQSRRAAETSLLWENELFVCPAAVTPSGRSGPKYIRMAYNSSAAWYGDGGTNRFEPRHYNSIANPALTPLVYDGRLGPRFEMQTNYYANWPQASSDRNNPPDSMLYFSFRHNGNMNVLTADGAVKSVDPVWLDNLTEQKWKGID</sequence>
<reference evidence="4 5" key="1">
    <citation type="submission" date="2020-07" db="EMBL/GenBank/DDBJ databases">
        <authorList>
            <person name="Feng X."/>
        </authorList>
    </citation>
    <scope>NUCLEOTIDE SEQUENCE [LARGE SCALE GENOMIC DNA]</scope>
    <source>
        <strain evidence="4 5">JCM31066</strain>
    </source>
</reference>
<gene>
    <name evidence="4" type="ORF">H5P28_13105</name>
</gene>